<dbReference type="AlphaFoldDB" id="A0A1M5Z3Y6"/>
<dbReference type="GO" id="GO:0071949">
    <property type="term" value="F:FAD binding"/>
    <property type="evidence" value="ECO:0007669"/>
    <property type="project" value="TreeGrafter"/>
</dbReference>
<dbReference type="SUPFAM" id="SSF52425">
    <property type="entry name" value="Cryptochrome/photolyase, N-terminal domain"/>
    <property type="match status" value="1"/>
</dbReference>
<dbReference type="InterPro" id="IPR018394">
    <property type="entry name" value="DNA_photolyase_1_CS_C"/>
</dbReference>
<feature type="binding site" evidence="6">
    <location>
        <position position="264"/>
    </location>
    <ligand>
        <name>FAD</name>
        <dbReference type="ChEBI" id="CHEBI:57692"/>
    </ligand>
</feature>
<dbReference type="GO" id="GO:0006139">
    <property type="term" value="P:nucleobase-containing compound metabolic process"/>
    <property type="evidence" value="ECO:0007669"/>
    <property type="project" value="UniProtKB-ARBA"/>
</dbReference>
<dbReference type="InterPro" id="IPR036134">
    <property type="entry name" value="Crypto/Photolyase_FAD-like_sf"/>
</dbReference>
<feature type="site" description="Electron transfer via tryptophanyl radical" evidence="7">
    <location>
        <position position="374"/>
    </location>
</feature>
<dbReference type="RefSeq" id="WP_067666144.1">
    <property type="nucleotide sequence ID" value="NZ_FQXG01000009.1"/>
</dbReference>
<dbReference type="InterPro" id="IPR006050">
    <property type="entry name" value="DNA_photolyase_N"/>
</dbReference>
<keyword evidence="5 8" id="KW-0157">Chromophore</keyword>
<evidence type="ECO:0000256" key="4">
    <source>
        <dbReference type="ARBA" id="ARBA00022827"/>
    </source>
</evidence>
<evidence type="ECO:0000256" key="7">
    <source>
        <dbReference type="PIRSR" id="PIRSR602081-2"/>
    </source>
</evidence>
<feature type="binding site" evidence="6">
    <location>
        <position position="219"/>
    </location>
    <ligand>
        <name>FAD</name>
        <dbReference type="ChEBI" id="CHEBI:57692"/>
    </ligand>
</feature>
<dbReference type="PROSITE" id="PS51645">
    <property type="entry name" value="PHR_CRY_ALPHA_BETA"/>
    <property type="match status" value="1"/>
</dbReference>
<keyword evidence="3 6" id="KW-0285">Flavoprotein</keyword>
<feature type="binding site" evidence="6">
    <location>
        <begin position="267"/>
        <end position="274"/>
    </location>
    <ligand>
        <name>FAD</name>
        <dbReference type="ChEBI" id="CHEBI:57692"/>
    </ligand>
</feature>
<dbReference type="Pfam" id="PF03441">
    <property type="entry name" value="FAD_binding_7"/>
    <property type="match status" value="1"/>
</dbReference>
<dbReference type="GO" id="GO:0006950">
    <property type="term" value="P:response to stress"/>
    <property type="evidence" value="ECO:0007669"/>
    <property type="project" value="UniProtKB-ARBA"/>
</dbReference>
<dbReference type="PANTHER" id="PTHR11455:SF9">
    <property type="entry name" value="CRYPTOCHROME CIRCADIAN CLOCK 5 ISOFORM X1"/>
    <property type="match status" value="1"/>
</dbReference>
<dbReference type="GO" id="GO:0003677">
    <property type="term" value="F:DNA binding"/>
    <property type="evidence" value="ECO:0007669"/>
    <property type="project" value="TreeGrafter"/>
</dbReference>
<dbReference type="InterPro" id="IPR014729">
    <property type="entry name" value="Rossmann-like_a/b/a_fold"/>
</dbReference>
<feature type="domain" description="Photolyase/cryptochrome alpha/beta" evidence="9">
    <location>
        <begin position="1"/>
        <end position="134"/>
    </location>
</feature>
<dbReference type="PRINTS" id="PR00147">
    <property type="entry name" value="DNAPHOTLYASE"/>
</dbReference>
<evidence type="ECO:0000256" key="8">
    <source>
        <dbReference type="RuleBase" id="RU004182"/>
    </source>
</evidence>
<feature type="site" description="Electron transfer via tryptophanyl radical" evidence="7">
    <location>
        <position position="298"/>
    </location>
</feature>
<evidence type="ECO:0000256" key="3">
    <source>
        <dbReference type="ARBA" id="ARBA00022630"/>
    </source>
</evidence>
<dbReference type="Pfam" id="PF00875">
    <property type="entry name" value="DNA_photolyase"/>
    <property type="match status" value="1"/>
</dbReference>
<gene>
    <name evidence="10" type="ORF">SAMN02745129_4593</name>
</gene>
<dbReference type="GO" id="GO:0003904">
    <property type="term" value="F:deoxyribodipyrimidine photo-lyase activity"/>
    <property type="evidence" value="ECO:0007669"/>
    <property type="project" value="TreeGrafter"/>
</dbReference>
<dbReference type="PANTHER" id="PTHR11455">
    <property type="entry name" value="CRYPTOCHROME"/>
    <property type="match status" value="1"/>
</dbReference>
<dbReference type="InterPro" id="IPR002081">
    <property type="entry name" value="Cryptochrome/DNA_photolyase_1"/>
</dbReference>
<evidence type="ECO:0000256" key="2">
    <source>
        <dbReference type="ARBA" id="ARBA00005862"/>
    </source>
</evidence>
<organism evidence="10 11">
    <name type="scientific">Ferrimonas marina</name>
    <dbReference type="NCBI Taxonomy" id="299255"/>
    <lineage>
        <taxon>Bacteria</taxon>
        <taxon>Pseudomonadati</taxon>
        <taxon>Pseudomonadota</taxon>
        <taxon>Gammaproteobacteria</taxon>
        <taxon>Alteromonadales</taxon>
        <taxon>Ferrimonadaceae</taxon>
        <taxon>Ferrimonas</taxon>
    </lineage>
</organism>
<dbReference type="InterPro" id="IPR005101">
    <property type="entry name" value="Cryptochr/Photolyase_FAD-bd"/>
</dbReference>
<dbReference type="PROSITE" id="PS00691">
    <property type="entry name" value="DNA_PHOTOLYASES_1_2"/>
    <property type="match status" value="1"/>
</dbReference>
<dbReference type="Gene3D" id="1.25.40.80">
    <property type="match status" value="1"/>
</dbReference>
<accession>A0A1M5Z3Y6</accession>
<name>A0A1M5Z3Y6_9GAMM</name>
<reference evidence="10 11" key="1">
    <citation type="submission" date="2016-11" db="EMBL/GenBank/DDBJ databases">
        <authorList>
            <person name="Jaros S."/>
            <person name="Januszkiewicz K."/>
            <person name="Wedrychowicz H."/>
        </authorList>
    </citation>
    <scope>NUCLEOTIDE SEQUENCE [LARGE SCALE GENOMIC DNA]</scope>
    <source>
        <strain evidence="10 11">DSM 16917</strain>
    </source>
</reference>
<evidence type="ECO:0000256" key="5">
    <source>
        <dbReference type="ARBA" id="ARBA00022991"/>
    </source>
</evidence>
<evidence type="ECO:0000256" key="6">
    <source>
        <dbReference type="PIRSR" id="PIRSR602081-1"/>
    </source>
</evidence>
<dbReference type="Gene3D" id="1.10.579.10">
    <property type="entry name" value="DNA Cyclobutane Dipyrimidine Photolyase, subunit A, domain 3"/>
    <property type="match status" value="1"/>
</dbReference>
<dbReference type="InterPro" id="IPR036155">
    <property type="entry name" value="Crypto/Photolyase_N_sf"/>
</dbReference>
<comment type="similarity">
    <text evidence="2">Belongs to the DNA photolyase class-1 family.</text>
</comment>
<keyword evidence="10" id="KW-0456">Lyase</keyword>
<dbReference type="EMBL" id="FQXG01000009">
    <property type="protein sequence ID" value="SHI18891.1"/>
    <property type="molecule type" value="Genomic_DNA"/>
</dbReference>
<sequence>MKHLVWFRNDLRVGDNPALAHACAQPGQVEAVYLAAPEQWRRHGLGDNKLDWIRLNLAALQQRLARLGIPLHIAVAERFEDAADCMVSLMQQRGMSHLYLNAEPGYDEAQRDRQVQQAVQQCGLYWHRFSERNLLEPDSLFNGQGQPYRVFTPFARKARTLLPTVSEPIVSPDPYPLSAPVEPEAQWPLGVSNRFSWQPGEEAAWTRLQDFIEQGVETYHQCRDFPAQSGTSGLSPYLALGIISPVQVYHALSRAGAGEGQQCWLNELLWREFYRYLMHHFPKLSRDQAMYPDKEPIWHNNSAWFERWCQGKTGFALVDAGMRQLNQTGWMHNRTRMLCASFLVKDLHIDWRWGERYFMQQLLDGDFASNNGGWQWAAGCGADAAPYFRHFSPSRQAERFDAQGDYQRRFLPELGDGELHYPNEMIDHKAQSQRFTQMVKEMTHVDES</sequence>
<keyword evidence="11" id="KW-1185">Reference proteome</keyword>
<dbReference type="STRING" id="299255.SAMN02745129_4593"/>
<evidence type="ECO:0000313" key="11">
    <source>
        <dbReference type="Proteomes" id="UP000184268"/>
    </source>
</evidence>
<comment type="similarity">
    <text evidence="8">Belongs to the DNA photolyase family.</text>
</comment>
<dbReference type="SUPFAM" id="SSF48173">
    <property type="entry name" value="Cryptochrome/photolyase FAD-binding domain"/>
    <property type="match status" value="1"/>
</dbReference>
<dbReference type="Proteomes" id="UP000184268">
    <property type="component" value="Unassembled WGS sequence"/>
</dbReference>
<comment type="cofactor">
    <cofactor evidence="1">
        <name>(6R)-5,10-methylene-5,6,7,8-tetrahydrofolate</name>
        <dbReference type="ChEBI" id="CHEBI:15636"/>
    </cofactor>
</comment>
<dbReference type="OrthoDB" id="9772484at2"/>
<dbReference type="Gene3D" id="3.40.50.620">
    <property type="entry name" value="HUPs"/>
    <property type="match status" value="1"/>
</dbReference>
<evidence type="ECO:0000313" key="10">
    <source>
        <dbReference type="EMBL" id="SHI18891.1"/>
    </source>
</evidence>
<dbReference type="GO" id="GO:0009416">
    <property type="term" value="P:response to light stimulus"/>
    <property type="evidence" value="ECO:0007669"/>
    <property type="project" value="TreeGrafter"/>
</dbReference>
<protein>
    <submittedName>
        <fullName evidence="10">Deoxyribodipyrimidine photo-lyase</fullName>
    </submittedName>
</protein>
<feature type="binding site" evidence="6">
    <location>
        <begin position="364"/>
        <end position="366"/>
    </location>
    <ligand>
        <name>FAD</name>
        <dbReference type="ChEBI" id="CHEBI:57692"/>
    </ligand>
</feature>
<comment type="cofactor">
    <cofactor evidence="6">
        <name>FAD</name>
        <dbReference type="ChEBI" id="CHEBI:57692"/>
    </cofactor>
    <text evidence="6">Binds 1 FAD per subunit.</text>
</comment>
<evidence type="ECO:0000259" key="9">
    <source>
        <dbReference type="PROSITE" id="PS51645"/>
    </source>
</evidence>
<keyword evidence="4 6" id="KW-0274">FAD</keyword>
<feature type="site" description="Electron transfer via tryptophanyl radical" evidence="7">
    <location>
        <position position="351"/>
    </location>
</feature>
<feature type="binding site" evidence="6">
    <location>
        <begin position="231"/>
        <end position="235"/>
    </location>
    <ligand>
        <name>FAD</name>
        <dbReference type="ChEBI" id="CHEBI:57692"/>
    </ligand>
</feature>
<proteinExistence type="inferred from homology"/>
<evidence type="ECO:0000256" key="1">
    <source>
        <dbReference type="ARBA" id="ARBA00001932"/>
    </source>
</evidence>